<comment type="caution">
    <text evidence="2">The sequence shown here is derived from an EMBL/GenBank/DDBJ whole genome shotgun (WGS) entry which is preliminary data.</text>
</comment>
<accession>A0A812DRY5</accession>
<evidence type="ECO:0000256" key="1">
    <source>
        <dbReference type="SAM" id="MobiDB-lite"/>
    </source>
</evidence>
<feature type="region of interest" description="Disordered" evidence="1">
    <location>
        <begin position="153"/>
        <end position="200"/>
    </location>
</feature>
<evidence type="ECO:0000313" key="2">
    <source>
        <dbReference type="EMBL" id="CAE1304993.1"/>
    </source>
</evidence>
<gene>
    <name evidence="2" type="ORF">SPHA_57485</name>
</gene>
<feature type="compositionally biased region" description="Polar residues" evidence="1">
    <location>
        <begin position="173"/>
        <end position="186"/>
    </location>
</feature>
<feature type="compositionally biased region" description="Low complexity" evidence="1">
    <location>
        <begin position="29"/>
        <end position="39"/>
    </location>
</feature>
<evidence type="ECO:0000313" key="3">
    <source>
        <dbReference type="Proteomes" id="UP000597762"/>
    </source>
</evidence>
<feature type="region of interest" description="Disordered" evidence="1">
    <location>
        <begin position="14"/>
        <end position="39"/>
    </location>
</feature>
<feature type="compositionally biased region" description="Basic and acidic residues" evidence="1">
    <location>
        <begin position="14"/>
        <end position="27"/>
    </location>
</feature>
<dbReference type="EMBL" id="CAHIKZ030003883">
    <property type="protein sequence ID" value="CAE1304993.1"/>
    <property type="molecule type" value="Genomic_DNA"/>
</dbReference>
<sequence length="200" mass="21898">MRFLRILPAVCPRSRDHSRAGREHRVGESSTTRPRIRSSSSLAKKYLGSSCYRVCRRGAAIAAKAPKERRAFRPRIWGEGNAARLVGPFYSSPAGGGPAKLVEGVTGSEDVPNSPAGHLRQAFRACHLPLQGRNEPRHAGLYLARNAAIAFRNSNRSSPRRSGHHPRDWLTGTRLSSLPCTRSAAGSSWKRAPKRGDTAR</sequence>
<name>A0A812DRY5_ACAPH</name>
<reference evidence="2" key="1">
    <citation type="submission" date="2021-01" db="EMBL/GenBank/DDBJ databases">
        <authorList>
            <person name="Li R."/>
            <person name="Bekaert M."/>
        </authorList>
    </citation>
    <scope>NUCLEOTIDE SEQUENCE</scope>
    <source>
        <strain evidence="2">Farmed</strain>
    </source>
</reference>
<organism evidence="2 3">
    <name type="scientific">Acanthosepion pharaonis</name>
    <name type="common">Pharaoh cuttlefish</name>
    <name type="synonym">Sepia pharaonis</name>
    <dbReference type="NCBI Taxonomy" id="158019"/>
    <lineage>
        <taxon>Eukaryota</taxon>
        <taxon>Metazoa</taxon>
        <taxon>Spiralia</taxon>
        <taxon>Lophotrochozoa</taxon>
        <taxon>Mollusca</taxon>
        <taxon>Cephalopoda</taxon>
        <taxon>Coleoidea</taxon>
        <taxon>Decapodiformes</taxon>
        <taxon>Sepiida</taxon>
        <taxon>Sepiina</taxon>
        <taxon>Sepiidae</taxon>
        <taxon>Acanthosepion</taxon>
    </lineage>
</organism>
<keyword evidence="3" id="KW-1185">Reference proteome</keyword>
<dbReference type="Proteomes" id="UP000597762">
    <property type="component" value="Unassembled WGS sequence"/>
</dbReference>
<proteinExistence type="predicted"/>
<protein>
    <submittedName>
        <fullName evidence="2">Uncharacterized protein</fullName>
    </submittedName>
</protein>
<dbReference type="AlphaFoldDB" id="A0A812DRY5"/>